<evidence type="ECO:0000313" key="1">
    <source>
        <dbReference type="PDB" id="8JSK"/>
    </source>
</evidence>
<dbReference type="PDB" id="8JSK">
    <property type="method" value="X-ray"/>
    <property type="resolution" value="2.40 A"/>
    <property type="chains" value="A/B=1-158"/>
</dbReference>
<accession>A0ACD6BAZ5</accession>
<keyword evidence="1" id="KW-0002">3D-structure</keyword>
<reference evidence="1" key="1">
    <citation type="journal article" date="2024" name="Nat. Commun.">
        <title>Structural and functional characterization of cyclic pyrimidine-regulated anti-phage system.</title>
        <authorList>
            <person name="Hou M.H."/>
            <person name="Chen C.J."/>
            <person name="Yang C.S."/>
            <person name="Wang Y.C."/>
            <person name="Chen Y."/>
        </authorList>
    </citation>
    <scope>X-RAY CRYSTALLOGRAPHY (2.40 ANGSTROMS)</scope>
</reference>
<sequence length="158" mass="17818">MIERFEGETGMRLLVEALQMNKMVRGNVKIAQELAKKIVLEKVSAGDELIQQDTETNDIYFIISGSLSIIVNGQQIAIRGPNDHIGEMAAIQPTQKRSATVQAVEQCLVAKITEADFSHLAKNNAELYKSIAQELARRLQERNKLVTTHHLEHHHHHH</sequence>
<name>A0ACD6BAZ5_9HYPH</name>
<protein>
    <submittedName>
        <fullName evidence="1">PycTIR</fullName>
    </submittedName>
</protein>
<organism evidence="1">
    <name type="scientific">Pseudovibrio sp. W64</name>
    <dbReference type="NCBI Taxonomy" id="1735583"/>
    <lineage>
        <taxon>Bacteria</taxon>
        <taxon>Pseudomonadati</taxon>
        <taxon>Pseudomonadota</taxon>
        <taxon>Alphaproteobacteria</taxon>
        <taxon>Hyphomicrobiales</taxon>
        <taxon>Stappiaceae</taxon>
        <taxon>Pseudovibrio</taxon>
    </lineage>
</organism>
<accession>A0AAT8XUB0</accession>
<proteinExistence type="evidence at protein level"/>